<dbReference type="PANTHER" id="PTHR30250:SF11">
    <property type="entry name" value="O-ANTIGEN TRANSPORTER-RELATED"/>
    <property type="match status" value="1"/>
</dbReference>
<reference evidence="7 8" key="1">
    <citation type="submission" date="2020-02" db="EMBL/GenBank/DDBJ databases">
        <title>Pseudoroseicyclus tamarix, sp. nov., isolated from offshore sediment of a Tamarix chinensis forest.</title>
        <authorList>
            <person name="Gai Y."/>
        </authorList>
    </citation>
    <scope>NUCLEOTIDE SEQUENCE [LARGE SCALE GENOMIC DNA]</scope>
    <source>
        <strain evidence="7 8">CLL3-39</strain>
    </source>
</reference>
<dbReference type="AlphaFoldDB" id="A0A6B2JP70"/>
<evidence type="ECO:0000256" key="2">
    <source>
        <dbReference type="ARBA" id="ARBA00022475"/>
    </source>
</evidence>
<dbReference type="EMBL" id="JAAGAB010000001">
    <property type="protein sequence ID" value="NDU99867.1"/>
    <property type="molecule type" value="Genomic_DNA"/>
</dbReference>
<organism evidence="7 8">
    <name type="scientific">Pseudoroseicyclus tamaricis</name>
    <dbReference type="NCBI Taxonomy" id="2705421"/>
    <lineage>
        <taxon>Bacteria</taxon>
        <taxon>Pseudomonadati</taxon>
        <taxon>Pseudomonadota</taxon>
        <taxon>Alphaproteobacteria</taxon>
        <taxon>Rhodobacterales</taxon>
        <taxon>Paracoccaceae</taxon>
        <taxon>Pseudoroseicyclus</taxon>
    </lineage>
</organism>
<dbReference type="RefSeq" id="WP_163889703.1">
    <property type="nucleotide sequence ID" value="NZ_JAAFYS010000001.1"/>
</dbReference>
<evidence type="ECO:0000313" key="8">
    <source>
        <dbReference type="Proteomes" id="UP000474757"/>
    </source>
</evidence>
<gene>
    <name evidence="7" type="ORF">GZA08_02635</name>
</gene>
<evidence type="ECO:0000313" key="7">
    <source>
        <dbReference type="EMBL" id="NDU99867.1"/>
    </source>
</evidence>
<comment type="caution">
    <text evidence="7">The sequence shown here is derived from an EMBL/GenBank/DDBJ whole genome shotgun (WGS) entry which is preliminary data.</text>
</comment>
<evidence type="ECO:0000256" key="6">
    <source>
        <dbReference type="SAM" id="Phobius"/>
    </source>
</evidence>
<name>A0A6B2JP70_9RHOB</name>
<feature type="transmembrane region" description="Helical" evidence="6">
    <location>
        <begin position="359"/>
        <end position="385"/>
    </location>
</feature>
<feature type="transmembrane region" description="Helical" evidence="6">
    <location>
        <begin position="143"/>
        <end position="162"/>
    </location>
</feature>
<comment type="subcellular location">
    <subcellularLocation>
        <location evidence="1">Cell membrane</location>
        <topology evidence="1">Multi-pass membrane protein</topology>
    </subcellularLocation>
</comment>
<evidence type="ECO:0000256" key="4">
    <source>
        <dbReference type="ARBA" id="ARBA00022989"/>
    </source>
</evidence>
<evidence type="ECO:0000256" key="3">
    <source>
        <dbReference type="ARBA" id="ARBA00022692"/>
    </source>
</evidence>
<evidence type="ECO:0008006" key="9">
    <source>
        <dbReference type="Google" id="ProtNLM"/>
    </source>
</evidence>
<sequence>MSRDVAIIFGLKVLAVGLNALGLAALASASSVAAFGAFAALFSAGMLISIPAMAGLNLSLVRHTSGAGPGRLALARHGLGRLAGGLAAAGVLGGVVLLLAMREAAAGPLAALLFGLTYGFSEVLQSTARAFDGPVRAFVWREIAWRAAFFLTALAAALAGGLPAPAMLGLLTLALLLVTALQARLSALWPLRAPRVAEAGRLWRHAPGFMGVSLLSTAAQHLVVLLAGVTLSLEAAAYFFAALKVVQILSLSVVAVNFVLTTHLRDFRKGKTGETDTKTLTAICATAAWGNLLFWGAGMAALLVFGRLILSLFGAAYESGGVYLAILGVAAGLNAGTGPAGFVLVMFDRQRQFNLVSALAASGGAGLCLLLGGAFGLVGFCWGYVCWIGLQNTGAAWMAWRTLGINPTALARPDWRLLRR</sequence>
<keyword evidence="2" id="KW-1003">Cell membrane</keyword>
<keyword evidence="8" id="KW-1185">Reference proteome</keyword>
<feature type="transmembrane region" description="Helical" evidence="6">
    <location>
        <begin position="280"/>
        <end position="310"/>
    </location>
</feature>
<dbReference type="GO" id="GO:0005886">
    <property type="term" value="C:plasma membrane"/>
    <property type="evidence" value="ECO:0007669"/>
    <property type="project" value="UniProtKB-SubCell"/>
</dbReference>
<dbReference type="Proteomes" id="UP000474757">
    <property type="component" value="Unassembled WGS sequence"/>
</dbReference>
<evidence type="ECO:0000256" key="5">
    <source>
        <dbReference type="ARBA" id="ARBA00023136"/>
    </source>
</evidence>
<feature type="transmembrane region" description="Helical" evidence="6">
    <location>
        <begin position="322"/>
        <end position="347"/>
    </location>
</feature>
<feature type="transmembrane region" description="Helical" evidence="6">
    <location>
        <begin position="105"/>
        <end position="123"/>
    </location>
</feature>
<keyword evidence="3 6" id="KW-0812">Transmembrane</keyword>
<protein>
    <recommendedName>
        <fullName evidence="9">O-antigen/teichoic acid export membrane protein</fullName>
    </recommendedName>
</protein>
<feature type="transmembrane region" description="Helical" evidence="6">
    <location>
        <begin position="79"/>
        <end position="99"/>
    </location>
</feature>
<feature type="transmembrane region" description="Helical" evidence="6">
    <location>
        <begin position="235"/>
        <end position="260"/>
    </location>
</feature>
<keyword evidence="4 6" id="KW-1133">Transmembrane helix</keyword>
<feature type="transmembrane region" description="Helical" evidence="6">
    <location>
        <begin position="168"/>
        <end position="187"/>
    </location>
</feature>
<feature type="transmembrane region" description="Helical" evidence="6">
    <location>
        <begin position="34"/>
        <end position="58"/>
    </location>
</feature>
<dbReference type="InterPro" id="IPR050833">
    <property type="entry name" value="Poly_Biosynth_Transport"/>
</dbReference>
<dbReference type="PANTHER" id="PTHR30250">
    <property type="entry name" value="PST FAMILY PREDICTED COLANIC ACID TRANSPORTER"/>
    <property type="match status" value="1"/>
</dbReference>
<keyword evidence="5 6" id="KW-0472">Membrane</keyword>
<proteinExistence type="predicted"/>
<feature type="transmembrane region" description="Helical" evidence="6">
    <location>
        <begin position="208"/>
        <end position="229"/>
    </location>
</feature>
<evidence type="ECO:0000256" key="1">
    <source>
        <dbReference type="ARBA" id="ARBA00004651"/>
    </source>
</evidence>
<accession>A0A6B2JP70</accession>